<comment type="caution">
    <text evidence="1">The sequence shown here is derived from an EMBL/GenBank/DDBJ whole genome shotgun (WGS) entry which is preliminary data.</text>
</comment>
<protein>
    <submittedName>
        <fullName evidence="1">Transposase, IS21 family</fullName>
    </submittedName>
</protein>
<organism evidence="1">
    <name type="scientific">mine drainage metagenome</name>
    <dbReference type="NCBI Taxonomy" id="410659"/>
    <lineage>
        <taxon>unclassified sequences</taxon>
        <taxon>metagenomes</taxon>
        <taxon>ecological metagenomes</taxon>
    </lineage>
</organism>
<reference evidence="1" key="2">
    <citation type="journal article" date="2014" name="ISME J.">
        <title>Microbial stratification in low pH oxic and suboxic macroscopic growths along an acid mine drainage.</title>
        <authorList>
            <person name="Mendez-Garcia C."/>
            <person name="Mesa V."/>
            <person name="Sprenger R.R."/>
            <person name="Richter M."/>
            <person name="Diez M.S."/>
            <person name="Solano J."/>
            <person name="Bargiela R."/>
            <person name="Golyshina O.V."/>
            <person name="Manteca A."/>
            <person name="Ramos J.L."/>
            <person name="Gallego J.R."/>
            <person name="Llorente I."/>
            <person name="Martins Dos Santos V.A."/>
            <person name="Jensen O.N."/>
            <person name="Pelaez A.I."/>
            <person name="Sanchez J."/>
            <person name="Ferrer M."/>
        </authorList>
    </citation>
    <scope>NUCLEOTIDE SEQUENCE</scope>
</reference>
<proteinExistence type="predicted"/>
<accession>T1ALZ4</accession>
<gene>
    <name evidence="1" type="ORF">B1A_16112</name>
</gene>
<reference evidence="1" key="1">
    <citation type="submission" date="2013-08" db="EMBL/GenBank/DDBJ databases">
        <authorList>
            <person name="Mendez C."/>
            <person name="Richter M."/>
            <person name="Ferrer M."/>
            <person name="Sanchez J."/>
        </authorList>
    </citation>
    <scope>NUCLEOTIDE SEQUENCE</scope>
</reference>
<name>T1ALZ4_9ZZZZ</name>
<dbReference type="EMBL" id="AUZX01011847">
    <property type="protein sequence ID" value="EQD41764.1"/>
    <property type="molecule type" value="Genomic_DNA"/>
</dbReference>
<evidence type="ECO:0000313" key="1">
    <source>
        <dbReference type="EMBL" id="EQD41764.1"/>
    </source>
</evidence>
<dbReference type="AlphaFoldDB" id="T1ALZ4"/>
<sequence length="102" mass="11466">MISRELEAEILRLYHAEHWRIGTLARQLNIHHDTVRRVLTQAGIPAAEQSPRGSMAGPFTQGILNQSLAALAQPQTRLSLAHSWHTQSELDTFPAHRRSGRV</sequence>